<sequence>MKPLTPLFLVAPLLHAQLLPRSIPTPCIPSSPPFLNPVYALSNWTLTHTYENKTSSFPATIFLSATLSDTANNYSLLCAAEHHMATGGNVEGVFASCVPAIGVPPGNVDGRPRRAELVIMDTEFLPSSRSDVEELFSVSAQQVWFCGPKAEDGKGWFNVYQAQAYFETNMTCSQRAGGVGEVIQCSVAGLAGRTARLTVTERPNDFPQPVRGPLPV</sequence>
<feature type="chain" id="PRO_5041359476" description="AA1-like domain-containing protein" evidence="1">
    <location>
        <begin position="17"/>
        <end position="216"/>
    </location>
</feature>
<comment type="caution">
    <text evidence="2">The sequence shown here is derived from an EMBL/GenBank/DDBJ whole genome shotgun (WGS) entry which is preliminary data.</text>
</comment>
<accession>A0AA39TMS8</accession>
<dbReference type="AlphaFoldDB" id="A0AA39TMS8"/>
<organism evidence="2 3">
    <name type="scientific">Immersiella caudata</name>
    <dbReference type="NCBI Taxonomy" id="314043"/>
    <lineage>
        <taxon>Eukaryota</taxon>
        <taxon>Fungi</taxon>
        <taxon>Dikarya</taxon>
        <taxon>Ascomycota</taxon>
        <taxon>Pezizomycotina</taxon>
        <taxon>Sordariomycetes</taxon>
        <taxon>Sordariomycetidae</taxon>
        <taxon>Sordariales</taxon>
        <taxon>Lasiosphaeriaceae</taxon>
        <taxon>Immersiella</taxon>
    </lineage>
</organism>
<protein>
    <recommendedName>
        <fullName evidence="4">AA1-like domain-containing protein</fullName>
    </recommendedName>
</protein>
<dbReference type="Proteomes" id="UP001175000">
    <property type="component" value="Unassembled WGS sequence"/>
</dbReference>
<keyword evidence="3" id="KW-1185">Reference proteome</keyword>
<evidence type="ECO:0000313" key="2">
    <source>
        <dbReference type="EMBL" id="KAK0610791.1"/>
    </source>
</evidence>
<evidence type="ECO:0000313" key="3">
    <source>
        <dbReference type="Proteomes" id="UP001175000"/>
    </source>
</evidence>
<dbReference type="EMBL" id="JAULSU010000007">
    <property type="protein sequence ID" value="KAK0610791.1"/>
    <property type="molecule type" value="Genomic_DNA"/>
</dbReference>
<proteinExistence type="predicted"/>
<reference evidence="2" key="1">
    <citation type="submission" date="2023-06" db="EMBL/GenBank/DDBJ databases">
        <title>Genome-scale phylogeny and comparative genomics of the fungal order Sordariales.</title>
        <authorList>
            <consortium name="Lawrence Berkeley National Laboratory"/>
            <person name="Hensen N."/>
            <person name="Bonometti L."/>
            <person name="Westerberg I."/>
            <person name="Brannstrom I.O."/>
            <person name="Guillou S."/>
            <person name="Cros-Aarteil S."/>
            <person name="Calhoun S."/>
            <person name="Haridas S."/>
            <person name="Kuo A."/>
            <person name="Mondo S."/>
            <person name="Pangilinan J."/>
            <person name="Riley R."/>
            <person name="Labutti K."/>
            <person name="Andreopoulos B."/>
            <person name="Lipzen A."/>
            <person name="Chen C."/>
            <person name="Yanf M."/>
            <person name="Daum C."/>
            <person name="Ng V."/>
            <person name="Clum A."/>
            <person name="Steindorff A."/>
            <person name="Ohm R."/>
            <person name="Martin F."/>
            <person name="Silar P."/>
            <person name="Natvig D."/>
            <person name="Lalanne C."/>
            <person name="Gautier V."/>
            <person name="Ament-Velasquez S.L."/>
            <person name="Kruys A."/>
            <person name="Hutchinson M.I."/>
            <person name="Powell A.J."/>
            <person name="Barry K."/>
            <person name="Miller A.N."/>
            <person name="Grigoriev I.V."/>
            <person name="Debuchy R."/>
            <person name="Gladieux P."/>
            <person name="Thoren M.H."/>
            <person name="Johannesson H."/>
        </authorList>
    </citation>
    <scope>NUCLEOTIDE SEQUENCE</scope>
    <source>
        <strain evidence="2">CBS 606.72</strain>
    </source>
</reference>
<keyword evidence="1" id="KW-0732">Signal</keyword>
<feature type="signal peptide" evidence="1">
    <location>
        <begin position="1"/>
        <end position="16"/>
    </location>
</feature>
<evidence type="ECO:0000256" key="1">
    <source>
        <dbReference type="SAM" id="SignalP"/>
    </source>
</evidence>
<evidence type="ECO:0008006" key="4">
    <source>
        <dbReference type="Google" id="ProtNLM"/>
    </source>
</evidence>
<gene>
    <name evidence="2" type="ORF">B0T14DRAFT_607002</name>
</gene>
<name>A0AA39TMS8_9PEZI</name>